<dbReference type="SUPFAM" id="SSF56112">
    <property type="entry name" value="Protein kinase-like (PK-like)"/>
    <property type="match status" value="1"/>
</dbReference>
<sequence>MPPITNIARICENVRASPALPNQRDDVFTVVTLPVIPPPPASQRPYILIPRLPNFTCTFVREIQTIKAAAVLLVALPNSNHRILKLFPPPRPSRPWDPLLRESTGYASQRRLRPLLPRLDRNHLAAPAAAGVSRRAFKQHKHLRGLQIDFIPNATTLMATPDRLVEHPALVDAVIAGQERIHEAGVLHQDTLPRNIMVNAHDRGWWIDFGSALSTATQSIDLRQFEAEREAMWALLLQDVVRSARE</sequence>
<accession>A0A5J5EP60</accession>
<evidence type="ECO:0000313" key="1">
    <source>
        <dbReference type="EMBL" id="KAA8898465.1"/>
    </source>
</evidence>
<dbReference type="EMBL" id="VXIS01000184">
    <property type="protein sequence ID" value="KAA8898465.1"/>
    <property type="molecule type" value="Genomic_DNA"/>
</dbReference>
<dbReference type="InParanoid" id="A0A5J5EP60"/>
<evidence type="ECO:0000313" key="2">
    <source>
        <dbReference type="Proteomes" id="UP000326924"/>
    </source>
</evidence>
<proteinExistence type="predicted"/>
<dbReference type="Gene3D" id="1.10.510.10">
    <property type="entry name" value="Transferase(Phosphotransferase) domain 1"/>
    <property type="match status" value="1"/>
</dbReference>
<evidence type="ECO:0008006" key="3">
    <source>
        <dbReference type="Google" id="ProtNLM"/>
    </source>
</evidence>
<protein>
    <recommendedName>
        <fullName evidence="3">Protein kinase domain-containing protein</fullName>
    </recommendedName>
</protein>
<dbReference type="OrthoDB" id="4185642at2759"/>
<dbReference type="Proteomes" id="UP000326924">
    <property type="component" value="Unassembled WGS sequence"/>
</dbReference>
<gene>
    <name evidence="1" type="ORF">FN846DRAFT_991542</name>
</gene>
<comment type="caution">
    <text evidence="1">The sequence shown here is derived from an EMBL/GenBank/DDBJ whole genome shotgun (WGS) entry which is preliminary data.</text>
</comment>
<keyword evidence="2" id="KW-1185">Reference proteome</keyword>
<dbReference type="AlphaFoldDB" id="A0A5J5EP60"/>
<dbReference type="InterPro" id="IPR011009">
    <property type="entry name" value="Kinase-like_dom_sf"/>
</dbReference>
<name>A0A5J5EP60_9PEZI</name>
<reference evidence="1 2" key="1">
    <citation type="submission" date="2019-09" db="EMBL/GenBank/DDBJ databases">
        <title>Draft genome of the ectomycorrhizal ascomycete Sphaerosporella brunnea.</title>
        <authorList>
            <consortium name="DOE Joint Genome Institute"/>
            <person name="Benucci G.M."/>
            <person name="Marozzi G."/>
            <person name="Antonielli L."/>
            <person name="Sanchez S."/>
            <person name="Marco P."/>
            <person name="Wang X."/>
            <person name="Falini L.B."/>
            <person name="Barry K."/>
            <person name="Haridas S."/>
            <person name="Lipzen A."/>
            <person name="Labutti K."/>
            <person name="Grigoriev I.V."/>
            <person name="Murat C."/>
            <person name="Martin F."/>
            <person name="Albertini E."/>
            <person name="Donnini D."/>
            <person name="Bonito G."/>
        </authorList>
    </citation>
    <scope>NUCLEOTIDE SEQUENCE [LARGE SCALE GENOMIC DNA]</scope>
    <source>
        <strain evidence="1 2">Sb_GMNB300</strain>
    </source>
</reference>
<organism evidence="1 2">
    <name type="scientific">Sphaerosporella brunnea</name>
    <dbReference type="NCBI Taxonomy" id="1250544"/>
    <lineage>
        <taxon>Eukaryota</taxon>
        <taxon>Fungi</taxon>
        <taxon>Dikarya</taxon>
        <taxon>Ascomycota</taxon>
        <taxon>Pezizomycotina</taxon>
        <taxon>Pezizomycetes</taxon>
        <taxon>Pezizales</taxon>
        <taxon>Pyronemataceae</taxon>
        <taxon>Sphaerosporella</taxon>
    </lineage>
</organism>